<dbReference type="Proteomes" id="UP001358586">
    <property type="component" value="Chromosome 8"/>
</dbReference>
<dbReference type="EMBL" id="JARKNE010000008">
    <property type="protein sequence ID" value="KAK5811831.1"/>
    <property type="molecule type" value="Genomic_DNA"/>
</dbReference>
<name>A0ABR0NZP0_GOSAR</name>
<comment type="caution">
    <text evidence="1">The sequence shown here is derived from an EMBL/GenBank/DDBJ whole genome shotgun (WGS) entry which is preliminary data.</text>
</comment>
<proteinExistence type="predicted"/>
<evidence type="ECO:0000313" key="2">
    <source>
        <dbReference type="Proteomes" id="UP001358586"/>
    </source>
</evidence>
<sequence>MKPADLTMEPRSSRKVGCASGFEEKGAMQKQLGRVNAASKVHCEHFDSVLNSDLLAWQVPFRSRNEGVVRMGGGEYHGSDCKAHDNGTRYAPWRSIKRWGSFSLRELARFKELLEKPVRLKPGWPDNEYMAT</sequence>
<reference evidence="1 2" key="1">
    <citation type="submission" date="2023-03" db="EMBL/GenBank/DDBJ databases">
        <title>WGS of Gossypium arboreum.</title>
        <authorList>
            <person name="Yu D."/>
        </authorList>
    </citation>
    <scope>NUCLEOTIDE SEQUENCE [LARGE SCALE GENOMIC DNA]</scope>
    <source>
        <tissue evidence="1">Leaf</tissue>
    </source>
</reference>
<accession>A0ABR0NZP0</accession>
<keyword evidence="2" id="KW-1185">Reference proteome</keyword>
<evidence type="ECO:0000313" key="1">
    <source>
        <dbReference type="EMBL" id="KAK5811831.1"/>
    </source>
</evidence>
<organism evidence="1 2">
    <name type="scientific">Gossypium arboreum</name>
    <name type="common">Tree cotton</name>
    <name type="synonym">Gossypium nanking</name>
    <dbReference type="NCBI Taxonomy" id="29729"/>
    <lineage>
        <taxon>Eukaryota</taxon>
        <taxon>Viridiplantae</taxon>
        <taxon>Streptophyta</taxon>
        <taxon>Embryophyta</taxon>
        <taxon>Tracheophyta</taxon>
        <taxon>Spermatophyta</taxon>
        <taxon>Magnoliopsida</taxon>
        <taxon>eudicotyledons</taxon>
        <taxon>Gunneridae</taxon>
        <taxon>Pentapetalae</taxon>
        <taxon>rosids</taxon>
        <taxon>malvids</taxon>
        <taxon>Malvales</taxon>
        <taxon>Malvaceae</taxon>
        <taxon>Malvoideae</taxon>
        <taxon>Gossypium</taxon>
    </lineage>
</organism>
<protein>
    <submittedName>
        <fullName evidence="1">Uncharacterized protein</fullName>
    </submittedName>
</protein>
<gene>
    <name evidence="1" type="ORF">PVK06_027204</name>
</gene>